<dbReference type="Pfam" id="PF13407">
    <property type="entry name" value="Peripla_BP_4"/>
    <property type="match status" value="1"/>
</dbReference>
<dbReference type="AlphaFoldDB" id="A0A1Y4LBQ6"/>
<dbReference type="Proteomes" id="UP000195897">
    <property type="component" value="Unassembled WGS sequence"/>
</dbReference>
<organism evidence="6 7">
    <name type="scientific">Butyricicoccus pullicaecorum</name>
    <dbReference type="NCBI Taxonomy" id="501571"/>
    <lineage>
        <taxon>Bacteria</taxon>
        <taxon>Bacillati</taxon>
        <taxon>Bacillota</taxon>
        <taxon>Clostridia</taxon>
        <taxon>Eubacteriales</taxon>
        <taxon>Butyricicoccaceae</taxon>
        <taxon>Butyricicoccus</taxon>
    </lineage>
</organism>
<reference evidence="7" key="1">
    <citation type="submission" date="2017-04" db="EMBL/GenBank/DDBJ databases">
        <title>Function of individual gut microbiota members based on whole genome sequencing of pure cultures obtained from chicken caecum.</title>
        <authorList>
            <person name="Medvecky M."/>
            <person name="Cejkova D."/>
            <person name="Polansky O."/>
            <person name="Karasova D."/>
            <person name="Kubasova T."/>
            <person name="Cizek A."/>
            <person name="Rychlik I."/>
        </authorList>
    </citation>
    <scope>NUCLEOTIDE SEQUENCE [LARGE SCALE GENOMIC DNA]</scope>
    <source>
        <strain evidence="7">An180</strain>
    </source>
</reference>
<dbReference type="InterPro" id="IPR025997">
    <property type="entry name" value="SBP_2_dom"/>
</dbReference>
<proteinExistence type="inferred from homology"/>
<evidence type="ECO:0000256" key="4">
    <source>
        <dbReference type="SAM" id="SignalP"/>
    </source>
</evidence>
<evidence type="ECO:0000259" key="5">
    <source>
        <dbReference type="Pfam" id="PF13407"/>
    </source>
</evidence>
<accession>A0A1Y4LBQ6</accession>
<comment type="subcellular location">
    <subcellularLocation>
        <location evidence="1">Cell envelope</location>
    </subcellularLocation>
</comment>
<evidence type="ECO:0000256" key="3">
    <source>
        <dbReference type="ARBA" id="ARBA00022729"/>
    </source>
</evidence>
<comment type="caution">
    <text evidence="6">The sequence shown here is derived from an EMBL/GenBank/DDBJ whole genome shotgun (WGS) entry which is preliminary data.</text>
</comment>
<dbReference type="PANTHER" id="PTHR46847:SF1">
    <property type="entry name" value="D-ALLOSE-BINDING PERIPLASMIC PROTEIN-RELATED"/>
    <property type="match status" value="1"/>
</dbReference>
<feature type="domain" description="Periplasmic binding protein" evidence="5">
    <location>
        <begin position="40"/>
        <end position="289"/>
    </location>
</feature>
<sequence length="307" mass="31421">MKKFIAFVLSALTVFTLSGCMVTIDGEGSGSSASEKSGAIGLSISTQNNPFFVTLAEGAEKAAQDLGVSLTVVDAGDDVTKQVSDIEDLVSKNISVLIVNPVDSDAVTGAVQAAMDQGVKVISVDRAVNGVDIDCQIASDNVAGAELATQYIVDTLGEGVEVAELQGTPGASAAIDRGEGFHNIADEKLNVVASQTANFDRTEGMTVMENMLQSNGNIKAVFAANDEMALGAVEAVAGAGKDILVVGFDATDDAIAAIKAGRMGATIAQQPDLIGQTAVENAVKLINGETIEKSIPVEVTLITKDNA</sequence>
<gene>
    <name evidence="6" type="ORF">B5F17_02845</name>
</gene>
<evidence type="ECO:0000256" key="1">
    <source>
        <dbReference type="ARBA" id="ARBA00004196"/>
    </source>
</evidence>
<keyword evidence="3 4" id="KW-0732">Signal</keyword>
<feature type="chain" id="PRO_5038838409" evidence="4">
    <location>
        <begin position="20"/>
        <end position="307"/>
    </location>
</feature>
<dbReference type="PANTHER" id="PTHR46847">
    <property type="entry name" value="D-ALLOSE-BINDING PERIPLASMIC PROTEIN-RELATED"/>
    <property type="match status" value="1"/>
</dbReference>
<dbReference type="PROSITE" id="PS51257">
    <property type="entry name" value="PROKAR_LIPOPROTEIN"/>
    <property type="match status" value="1"/>
</dbReference>
<evidence type="ECO:0000313" key="7">
    <source>
        <dbReference type="Proteomes" id="UP000195897"/>
    </source>
</evidence>
<dbReference type="SUPFAM" id="SSF53822">
    <property type="entry name" value="Periplasmic binding protein-like I"/>
    <property type="match status" value="1"/>
</dbReference>
<name>A0A1Y4LBQ6_9FIRM</name>
<evidence type="ECO:0000313" key="6">
    <source>
        <dbReference type="EMBL" id="OUP54166.1"/>
    </source>
</evidence>
<dbReference type="GO" id="GO:0030313">
    <property type="term" value="C:cell envelope"/>
    <property type="evidence" value="ECO:0007669"/>
    <property type="project" value="UniProtKB-SubCell"/>
</dbReference>
<comment type="similarity">
    <text evidence="2">Belongs to the bacterial solute-binding protein 2 family.</text>
</comment>
<dbReference type="InterPro" id="IPR028082">
    <property type="entry name" value="Peripla_BP_I"/>
</dbReference>
<protein>
    <submittedName>
        <fullName evidence="6">D-ribose ABC transporter substrate-binding protein</fullName>
    </submittedName>
</protein>
<evidence type="ECO:0000256" key="2">
    <source>
        <dbReference type="ARBA" id="ARBA00007639"/>
    </source>
</evidence>
<dbReference type="EMBL" id="NFKK01000002">
    <property type="protein sequence ID" value="OUP54166.1"/>
    <property type="molecule type" value="Genomic_DNA"/>
</dbReference>
<dbReference type="GO" id="GO:0030246">
    <property type="term" value="F:carbohydrate binding"/>
    <property type="evidence" value="ECO:0007669"/>
    <property type="project" value="UniProtKB-ARBA"/>
</dbReference>
<feature type="signal peptide" evidence="4">
    <location>
        <begin position="1"/>
        <end position="19"/>
    </location>
</feature>
<dbReference type="Gene3D" id="3.40.50.2300">
    <property type="match status" value="2"/>
</dbReference>
<dbReference type="RefSeq" id="WP_087370566.1">
    <property type="nucleotide sequence ID" value="NZ_NFKK01000002.1"/>
</dbReference>